<evidence type="ECO:0000256" key="9">
    <source>
        <dbReference type="ARBA" id="ARBA00023034"/>
    </source>
</evidence>
<keyword evidence="11" id="KW-1015">Disulfide bond</keyword>
<feature type="compositionally biased region" description="Basic and acidic residues" evidence="17">
    <location>
        <begin position="77"/>
        <end position="152"/>
    </location>
</feature>
<evidence type="ECO:0000256" key="6">
    <source>
        <dbReference type="ARBA" id="ARBA00022692"/>
    </source>
</evidence>
<dbReference type="Pfam" id="PF00777">
    <property type="entry name" value="Glyco_transf_29"/>
    <property type="match status" value="1"/>
</dbReference>
<gene>
    <name evidence="18" type="ORF">NDU88_007476</name>
</gene>
<evidence type="ECO:0000256" key="5">
    <source>
        <dbReference type="ARBA" id="ARBA00022679"/>
    </source>
</evidence>
<feature type="compositionally biased region" description="Basic and acidic residues" evidence="17">
    <location>
        <begin position="34"/>
        <end position="69"/>
    </location>
</feature>
<keyword evidence="9" id="KW-0333">Golgi apparatus</keyword>
<dbReference type="PANTHER" id="PTHR45941:SF4">
    <property type="entry name" value="ST6 N-ACETYLGALACTOSAMINIDE ALPHA-2,6-SIALYLTRANSFERASE 2"/>
    <property type="match status" value="1"/>
</dbReference>
<evidence type="ECO:0000256" key="7">
    <source>
        <dbReference type="ARBA" id="ARBA00022968"/>
    </source>
</evidence>
<feature type="region of interest" description="Disordered" evidence="17">
    <location>
        <begin position="31"/>
        <end position="278"/>
    </location>
</feature>
<dbReference type="EMBL" id="JANPWB010000011">
    <property type="protein sequence ID" value="KAJ1129105.1"/>
    <property type="molecule type" value="Genomic_DNA"/>
</dbReference>
<organism evidence="18 19">
    <name type="scientific">Pleurodeles waltl</name>
    <name type="common">Iberian ribbed newt</name>
    <dbReference type="NCBI Taxonomy" id="8319"/>
    <lineage>
        <taxon>Eukaryota</taxon>
        <taxon>Metazoa</taxon>
        <taxon>Chordata</taxon>
        <taxon>Craniata</taxon>
        <taxon>Vertebrata</taxon>
        <taxon>Euteleostomi</taxon>
        <taxon>Amphibia</taxon>
        <taxon>Batrachia</taxon>
        <taxon>Caudata</taxon>
        <taxon>Salamandroidea</taxon>
        <taxon>Salamandridae</taxon>
        <taxon>Pleurodelinae</taxon>
        <taxon>Pleurodeles</taxon>
    </lineage>
</organism>
<feature type="compositionally biased region" description="Basic and acidic residues" evidence="17">
    <location>
        <begin position="194"/>
        <end position="230"/>
    </location>
</feature>
<dbReference type="GO" id="GO:0000139">
    <property type="term" value="C:Golgi membrane"/>
    <property type="evidence" value="ECO:0007669"/>
    <property type="project" value="UniProtKB-SubCell"/>
</dbReference>
<protein>
    <recommendedName>
        <fullName evidence="14">alpha-N-acetylgalactosaminide alpha-2,6-sialyltransferase</fullName>
        <ecNumber evidence="14">2.4.3.3</ecNumber>
    </recommendedName>
</protein>
<evidence type="ECO:0000256" key="16">
    <source>
        <dbReference type="ARBA" id="ARBA00052285"/>
    </source>
</evidence>
<name>A0AAV7PM17_PLEWA</name>
<dbReference type="AlphaFoldDB" id="A0AAV7PM17"/>
<evidence type="ECO:0000313" key="18">
    <source>
        <dbReference type="EMBL" id="KAJ1129105.1"/>
    </source>
</evidence>
<comment type="catalytic activity">
    <reaction evidence="13">
        <text>a beta-D-galactosyl-(1-&gt;3)-N-acetyl-alpha-D-galactosaminyl derivative + CMP-N-acetyl-beta-neuraminate = a beta-D-galactosyl-(1-&gt;3)-[N-acetyl-alpha-neuraminyl-(2-&gt;6)]-N-acetyl-alpha-D-galactosaminyl derivative + CMP + H(+)</text>
        <dbReference type="Rhea" id="RHEA:11136"/>
        <dbReference type="ChEBI" id="CHEBI:15378"/>
        <dbReference type="ChEBI" id="CHEBI:57812"/>
        <dbReference type="ChEBI" id="CHEBI:60377"/>
        <dbReference type="ChEBI" id="CHEBI:133470"/>
        <dbReference type="ChEBI" id="CHEBI:140764"/>
        <dbReference type="EC" id="2.4.3.3"/>
    </reaction>
    <physiologicalReaction direction="left-to-right" evidence="13">
        <dbReference type="Rhea" id="RHEA:11137"/>
    </physiologicalReaction>
</comment>
<dbReference type="EC" id="2.4.3.3" evidence="14"/>
<keyword evidence="6" id="KW-0812">Transmembrane</keyword>
<comment type="caution">
    <text evidence="18">The sequence shown here is derived from an EMBL/GenBank/DDBJ whole genome shotgun (WGS) entry which is preliminary data.</text>
</comment>
<keyword evidence="12" id="KW-0325">Glycoprotein</keyword>
<dbReference type="Gene3D" id="3.90.1480.20">
    <property type="entry name" value="Glycosyl transferase family 29"/>
    <property type="match status" value="1"/>
</dbReference>
<evidence type="ECO:0000256" key="13">
    <source>
        <dbReference type="ARBA" id="ARBA00036348"/>
    </source>
</evidence>
<keyword evidence="7" id="KW-0735">Signal-anchor</keyword>
<comment type="catalytic activity">
    <reaction evidence="15">
        <text>a 3-O-[N-acetyl-alpha-neuraminyl-(2-&gt;3)-beta-D-galactosyl-(1-&gt;3)-N-acetyl-alpha-D-galactosaminyl]-L-threonyl-[protein] + CMP-N-acetyl-beta-neuraminate = a 3-O-{alpha-Neu5Ac-(2-&gt;3)-beta-D-Gal-(1-&gt;3)-[alpha-Neu5Ac-(2-&gt;6)]-alpha-D-GalNAc}-L-threonyl-[protein] + CMP + H(+)</text>
        <dbReference type="Rhea" id="RHEA:81659"/>
        <dbReference type="Rhea" id="RHEA-COMP:14417"/>
        <dbReference type="Rhea" id="RHEA-COMP:16763"/>
        <dbReference type="ChEBI" id="CHEBI:15378"/>
        <dbReference type="ChEBI" id="CHEBI:57812"/>
        <dbReference type="ChEBI" id="CHEBI:60377"/>
        <dbReference type="ChEBI" id="CHEBI:139598"/>
        <dbReference type="ChEBI" id="CHEBI:156398"/>
    </reaction>
    <physiologicalReaction direction="left-to-right" evidence="15">
        <dbReference type="Rhea" id="RHEA:81660"/>
    </physiologicalReaction>
</comment>
<evidence type="ECO:0000256" key="11">
    <source>
        <dbReference type="ARBA" id="ARBA00023157"/>
    </source>
</evidence>
<evidence type="ECO:0000256" key="3">
    <source>
        <dbReference type="ARBA" id="ARBA00006003"/>
    </source>
</evidence>
<keyword evidence="19" id="KW-1185">Reference proteome</keyword>
<evidence type="ECO:0000256" key="10">
    <source>
        <dbReference type="ARBA" id="ARBA00023136"/>
    </source>
</evidence>
<evidence type="ECO:0000256" key="4">
    <source>
        <dbReference type="ARBA" id="ARBA00022676"/>
    </source>
</evidence>
<dbReference type="InterPro" id="IPR001675">
    <property type="entry name" value="Glyco_trans_29"/>
</dbReference>
<comment type="catalytic activity">
    <reaction evidence="16">
        <text>a 3-O-[N-acetyl-alpha-D-galactosaminyl]-L-threonyl-[protein] + CMP-N-acetyl-beta-neuraminate = a 3-O-[N-acetyl-alpha-neuraminosyl-(2-&gt;6)-N-acetyl-alpha-D-galactosaminyl]-L-threonyl-[protein] + CMP + H(+)</text>
        <dbReference type="Rhea" id="RHEA:81643"/>
        <dbReference type="Rhea" id="RHEA-COMP:11689"/>
        <dbReference type="Rhea" id="RHEA-COMP:19720"/>
        <dbReference type="ChEBI" id="CHEBI:15378"/>
        <dbReference type="ChEBI" id="CHEBI:57812"/>
        <dbReference type="ChEBI" id="CHEBI:60377"/>
        <dbReference type="ChEBI" id="CHEBI:87075"/>
        <dbReference type="ChEBI" id="CHEBI:231970"/>
    </reaction>
    <physiologicalReaction direction="left-to-right" evidence="16">
        <dbReference type="Rhea" id="RHEA:81644"/>
    </physiologicalReaction>
</comment>
<evidence type="ECO:0000256" key="17">
    <source>
        <dbReference type="SAM" id="MobiDB-lite"/>
    </source>
</evidence>
<comment type="subcellular location">
    <subcellularLocation>
        <location evidence="1">Golgi apparatus membrane</location>
        <topology evidence="1">Single-pass type II membrane protein</topology>
    </subcellularLocation>
</comment>
<keyword evidence="8" id="KW-1133">Transmembrane helix</keyword>
<evidence type="ECO:0000256" key="8">
    <source>
        <dbReference type="ARBA" id="ARBA00022989"/>
    </source>
</evidence>
<sequence length="641" mass="72921">MEKAAESTEKAWVPEEEYAPEMEEQIIYLTDEAPAIKEGEPVKEELKDEDPIKKETIPKEKKMLAKKGETASVQKEAPAKNDELLSKKEDPHPIPKEATEEKHEVPPKKEAAPSKQEEATLNKAPGNKEEEQGKEMKDPAKKEEVATQKDEAPPILEKAPAIKDMGLSGKNEVLLKKEEISSIPKESPAKKVIQSKEEESPPKKEGELTKKEKSPSEQREIPAKKEEAPSNKDSVLPVVNGEPTKKEEAAATNNIFTEKKDDVAANNDEPQEKKEESLTIKEEVPAKKKGFPTSALKVPSATPIFPPNMNSSYLGDTYFQEDSYLYTTDCPSSMKKKMIGSDFRHTFMERLPLLQWAPHATPEEYARLRRYNGCFGWDVISWDYLKQTLSLLNTSANGYLFSDWNRKPKAGSPCIRCAVVGNGGILNGSEKGKEIDEHDYVFRVNGAVLDGFEEDVGHRTSFYFFSVNTMRNSLFFYQPAGFRHIPQSKNISYVFIPDNDRDYYMVKAALTRSPVDQGEEENELPSTFFGENYTSEQFKILHPDFLRYLRNRFLLSDTLGTTSRDIYRPSSGATMLLTAIHSCDEVSAYGFLTPDYQKYSDHYYDKTKQTVYFFLNHDYEIEKQLWQKLHKQGIITLYSKS</sequence>
<comment type="pathway">
    <text evidence="2">Protein modification; protein glycosylation.</text>
</comment>
<dbReference type="GO" id="GO:0001665">
    <property type="term" value="F:alpha-N-acetylgalactosaminide alpha-2,6-sialyltransferase activity"/>
    <property type="evidence" value="ECO:0007669"/>
    <property type="project" value="UniProtKB-EC"/>
</dbReference>
<accession>A0AAV7PM17</accession>
<evidence type="ECO:0000256" key="12">
    <source>
        <dbReference type="ARBA" id="ARBA00023180"/>
    </source>
</evidence>
<evidence type="ECO:0000313" key="19">
    <source>
        <dbReference type="Proteomes" id="UP001066276"/>
    </source>
</evidence>
<evidence type="ECO:0000256" key="2">
    <source>
        <dbReference type="ARBA" id="ARBA00004922"/>
    </source>
</evidence>
<evidence type="ECO:0000256" key="1">
    <source>
        <dbReference type="ARBA" id="ARBA00004323"/>
    </source>
</evidence>
<reference evidence="18" key="1">
    <citation type="journal article" date="2022" name="bioRxiv">
        <title>Sequencing and chromosome-scale assembly of the giantPleurodeles waltlgenome.</title>
        <authorList>
            <person name="Brown T."/>
            <person name="Elewa A."/>
            <person name="Iarovenko S."/>
            <person name="Subramanian E."/>
            <person name="Araus A.J."/>
            <person name="Petzold A."/>
            <person name="Susuki M."/>
            <person name="Suzuki K.-i.T."/>
            <person name="Hayashi T."/>
            <person name="Toyoda A."/>
            <person name="Oliveira C."/>
            <person name="Osipova E."/>
            <person name="Leigh N.D."/>
            <person name="Simon A."/>
            <person name="Yun M.H."/>
        </authorList>
    </citation>
    <scope>NUCLEOTIDE SEQUENCE</scope>
    <source>
        <strain evidence="18">20211129_DDA</strain>
        <tissue evidence="18">Liver</tissue>
    </source>
</reference>
<keyword evidence="4" id="KW-0328">Glycosyltransferase</keyword>
<proteinExistence type="inferred from homology"/>
<keyword evidence="5" id="KW-0808">Transferase</keyword>
<dbReference type="PANTHER" id="PTHR45941">
    <property type="entry name" value="ALPHA-N-ACETYLGALACTOSAMINIDE ALPHA-2,6-SIALYLTRANSFERASE 2-LIKE-RELATED"/>
    <property type="match status" value="1"/>
</dbReference>
<keyword evidence="10" id="KW-0472">Membrane</keyword>
<dbReference type="Proteomes" id="UP001066276">
    <property type="component" value="Chromosome 7"/>
</dbReference>
<evidence type="ECO:0000256" key="15">
    <source>
        <dbReference type="ARBA" id="ARBA00050664"/>
    </source>
</evidence>
<evidence type="ECO:0000256" key="14">
    <source>
        <dbReference type="ARBA" id="ARBA00039109"/>
    </source>
</evidence>
<dbReference type="FunFam" id="3.90.1480.20:FF:000015">
    <property type="entry name" value="Lactosylceramide alpha-2,3-sialyltransferase"/>
    <property type="match status" value="1"/>
</dbReference>
<dbReference type="InterPro" id="IPR038578">
    <property type="entry name" value="GT29-like_sf"/>
</dbReference>
<comment type="similarity">
    <text evidence="3">Belongs to the glycosyltransferase 29 family.</text>
</comment>